<dbReference type="RefSeq" id="WP_036177239.1">
    <property type="nucleotide sequence ID" value="NZ_AVCZ01000022.1"/>
</dbReference>
<name>A0A0A3IZU6_9BACL</name>
<sequence>MKKIKKTRKSTLNRQFVSRMLIVLLIILSSSGFIQYLYLSKKVNSDVTVEAYKVAQSIEQGLIETHEASKAIELQLDLKLKLIAQHISDRLGDRPITEITNEELVALSKEFNIAGISLFEEQAEGDIVGVKSTARSDIGFSFKKFLGEESHGYQTVYKLLKGEEIDVTYETYVDETTVVLPIAPSGSHNDTPTFFKYGYYVAPDKNYIINPFFEANEVYHFTQDVGPSAWIKTVLESNDYVEEVAVLTPEVYADPSLLDITTELWKKIEYGAFDSETEKDRATVSSFLEKPERVSYIEKQGEKTYYKMFIPTDDGKVIYVGLDYDHMSAPLKNMSLILLGFSFISLLALFILSTRFFGKIYKNIQVIISQIKTLESGDFTSQSEIKDNGELGDLSASANRMTVTLKDVLKDTTKQASKVQTLSSQLNNEANETVEKVYEISIDLTSKARDDAFEIMDFLDMVEKTLQSVSKTEDVESLLNRIEKVRALTNDRSQSATEITITLSDLIKSLQEQSMELSEISNVLFKNMYKFKLK</sequence>
<comment type="caution">
    <text evidence="6">The sequence shown here is derived from an EMBL/GenBank/DDBJ whole genome shotgun (WGS) entry which is preliminary data.</text>
</comment>
<keyword evidence="7" id="KW-1185">Reference proteome</keyword>
<keyword evidence="4" id="KW-1133">Transmembrane helix</keyword>
<evidence type="ECO:0000256" key="1">
    <source>
        <dbReference type="ARBA" id="ARBA00004236"/>
    </source>
</evidence>
<evidence type="ECO:0000259" key="5">
    <source>
        <dbReference type="PROSITE" id="PS50885"/>
    </source>
</evidence>
<evidence type="ECO:0000256" key="2">
    <source>
        <dbReference type="ARBA" id="ARBA00022475"/>
    </source>
</evidence>
<dbReference type="PROSITE" id="PS50885">
    <property type="entry name" value="HAMP"/>
    <property type="match status" value="1"/>
</dbReference>
<evidence type="ECO:0000256" key="4">
    <source>
        <dbReference type="SAM" id="Phobius"/>
    </source>
</evidence>
<evidence type="ECO:0000256" key="3">
    <source>
        <dbReference type="ARBA" id="ARBA00023136"/>
    </source>
</evidence>
<dbReference type="Proteomes" id="UP000030595">
    <property type="component" value="Unassembled WGS sequence"/>
</dbReference>
<keyword evidence="3 4" id="KW-0472">Membrane</keyword>
<dbReference type="GO" id="GO:0005886">
    <property type="term" value="C:plasma membrane"/>
    <property type="evidence" value="ECO:0007669"/>
    <property type="project" value="UniProtKB-SubCell"/>
</dbReference>
<organism evidence="6 7">
    <name type="scientific">Ureibacillus massiliensis 4400831 = CIP 108448 = CCUG 49529</name>
    <dbReference type="NCBI Taxonomy" id="1211035"/>
    <lineage>
        <taxon>Bacteria</taxon>
        <taxon>Bacillati</taxon>
        <taxon>Bacillota</taxon>
        <taxon>Bacilli</taxon>
        <taxon>Bacillales</taxon>
        <taxon>Caryophanaceae</taxon>
        <taxon>Ureibacillus</taxon>
    </lineage>
</organism>
<dbReference type="Gene3D" id="6.10.340.10">
    <property type="match status" value="1"/>
</dbReference>
<accession>A0A0A3IZU6</accession>
<feature type="domain" description="HAMP" evidence="5">
    <location>
        <begin position="358"/>
        <end position="410"/>
    </location>
</feature>
<dbReference type="EMBL" id="JPVQ01000022">
    <property type="protein sequence ID" value="KGR90269.1"/>
    <property type="molecule type" value="Genomic_DNA"/>
</dbReference>
<reference evidence="6 7" key="1">
    <citation type="submission" date="2014-02" db="EMBL/GenBank/DDBJ databases">
        <title>Draft genome sequence of Lysinibacillus massiliensis CCUG 49529.</title>
        <authorList>
            <person name="Zhang F."/>
            <person name="Wang G."/>
            <person name="Zhang L."/>
        </authorList>
    </citation>
    <scope>NUCLEOTIDE SEQUENCE [LARGE SCALE GENOMIC DNA]</scope>
    <source>
        <strain evidence="6 7">CCUG 49529</strain>
    </source>
</reference>
<dbReference type="GO" id="GO:0007165">
    <property type="term" value="P:signal transduction"/>
    <property type="evidence" value="ECO:0007669"/>
    <property type="project" value="InterPro"/>
</dbReference>
<comment type="subcellular location">
    <subcellularLocation>
        <location evidence="1">Cell membrane</location>
    </subcellularLocation>
</comment>
<evidence type="ECO:0000313" key="7">
    <source>
        <dbReference type="Proteomes" id="UP000030595"/>
    </source>
</evidence>
<protein>
    <recommendedName>
        <fullName evidence="5">HAMP domain-containing protein</fullName>
    </recommendedName>
</protein>
<dbReference type="CDD" id="cd06225">
    <property type="entry name" value="HAMP"/>
    <property type="match status" value="1"/>
</dbReference>
<dbReference type="AlphaFoldDB" id="A0A0A3IZU6"/>
<evidence type="ECO:0000313" key="6">
    <source>
        <dbReference type="EMBL" id="KGR90269.1"/>
    </source>
</evidence>
<dbReference type="InterPro" id="IPR003660">
    <property type="entry name" value="HAMP_dom"/>
</dbReference>
<feature type="transmembrane region" description="Helical" evidence="4">
    <location>
        <begin position="334"/>
        <end position="352"/>
    </location>
</feature>
<feature type="transmembrane region" description="Helical" evidence="4">
    <location>
        <begin position="21"/>
        <end position="39"/>
    </location>
</feature>
<dbReference type="OrthoDB" id="2801182at2"/>
<gene>
    <name evidence="6" type="ORF">CD30_12430</name>
</gene>
<proteinExistence type="predicted"/>
<keyword evidence="2" id="KW-1003">Cell membrane</keyword>
<keyword evidence="4" id="KW-0812">Transmembrane</keyword>
<dbReference type="eggNOG" id="COG3850">
    <property type="taxonomic scope" value="Bacteria"/>
</dbReference>